<dbReference type="Pfam" id="PF00790">
    <property type="entry name" value="VHS"/>
    <property type="match status" value="1"/>
</dbReference>
<dbReference type="InterPro" id="IPR002014">
    <property type="entry name" value="VHS_dom"/>
</dbReference>
<feature type="coiled-coil region" evidence="1">
    <location>
        <begin position="301"/>
        <end position="360"/>
    </location>
</feature>
<dbReference type="GO" id="GO:0043130">
    <property type="term" value="F:ubiquitin binding"/>
    <property type="evidence" value="ECO:0007669"/>
    <property type="project" value="InterPro"/>
</dbReference>
<dbReference type="EMBL" id="MKKU01000040">
    <property type="protein sequence ID" value="RNF26474.1"/>
    <property type="molecule type" value="Genomic_DNA"/>
</dbReference>
<sequence>MSLHEQNRQRVVELLRSLYTSHNVEGEREIIMALANLVQQGNAQVVLDDVKEHLKHGTTTEQERSVIILDQLLLNCMPQFAGMVSSEKWADSLVKVAKSTTSERVTYKIIETVILWQKRYRTDGFKRCAQRFAQSKLLGETYNRAWQRIAAEERSVVSGKDSSKDSKEQDSLTNRDKLQALNKAETFLLEAQGDLASLEYALEHPNILHAEDIAKECRDHKFKCMRLLETGQYEGFAPELMQLMERFSEVLELFEAMTGFDTGEGEAARQRALSADDGNGVAMDSDDEEHAKRLRQRAAPRQNAEQVMLKAQEATQQLVQQERSVVADLHKQLGELRRKNAELSNKYKDAKAKNKAAVATLEMYADQVEELKAGGAGVPAGGLGVAGAGAKVANAAPPISVEVARRMRDNVQFIRQSLQALREQHAADIQKESAYYAAQLTSAIASIVAAAKQERHAD</sequence>
<proteinExistence type="predicted"/>
<dbReference type="AlphaFoldDB" id="A0A3R7LFV1"/>
<gene>
    <name evidence="3" type="ORF">Tco025E_01221</name>
</gene>
<dbReference type="OrthoDB" id="10385204at2759"/>
<evidence type="ECO:0000313" key="4">
    <source>
        <dbReference type="Proteomes" id="UP000284403"/>
    </source>
</evidence>
<dbReference type="SUPFAM" id="SSF48464">
    <property type="entry name" value="ENTH/VHS domain"/>
    <property type="match status" value="1"/>
</dbReference>
<reference evidence="3 4" key="1">
    <citation type="journal article" date="2018" name="BMC Genomics">
        <title>Genomic comparison of Trypanosoma conorhini and Trypanosoma rangeli to Trypanosoma cruzi strains of high and low virulence.</title>
        <authorList>
            <person name="Bradwell K.R."/>
            <person name="Koparde V.N."/>
            <person name="Matveyev A.V."/>
            <person name="Serrano M.G."/>
            <person name="Alves J.M."/>
            <person name="Parikh H."/>
            <person name="Huang B."/>
            <person name="Lee V."/>
            <person name="Espinosa-Alvarez O."/>
            <person name="Ortiz P.A."/>
            <person name="Costa-Martins A.G."/>
            <person name="Teixeira M.M."/>
            <person name="Buck G.A."/>
        </authorList>
    </citation>
    <scope>NUCLEOTIDE SEQUENCE [LARGE SCALE GENOMIC DNA]</scope>
    <source>
        <strain evidence="3 4">025E</strain>
    </source>
</reference>
<dbReference type="Proteomes" id="UP000284403">
    <property type="component" value="Unassembled WGS sequence"/>
</dbReference>
<dbReference type="Gene3D" id="1.25.40.90">
    <property type="match status" value="1"/>
</dbReference>
<dbReference type="RefSeq" id="XP_029231680.1">
    <property type="nucleotide sequence ID" value="XM_029368159.1"/>
</dbReference>
<evidence type="ECO:0000259" key="2">
    <source>
        <dbReference type="PROSITE" id="PS50179"/>
    </source>
</evidence>
<organism evidence="3 4">
    <name type="scientific">Trypanosoma conorhini</name>
    <dbReference type="NCBI Taxonomy" id="83891"/>
    <lineage>
        <taxon>Eukaryota</taxon>
        <taxon>Discoba</taxon>
        <taxon>Euglenozoa</taxon>
        <taxon>Kinetoplastea</taxon>
        <taxon>Metakinetoplastina</taxon>
        <taxon>Trypanosomatida</taxon>
        <taxon>Trypanosomatidae</taxon>
        <taxon>Trypanosoma</taxon>
    </lineage>
</organism>
<dbReference type="GO" id="GO:0035091">
    <property type="term" value="F:phosphatidylinositol binding"/>
    <property type="evidence" value="ECO:0007669"/>
    <property type="project" value="InterPro"/>
</dbReference>
<protein>
    <submittedName>
        <fullName evidence="3">Putative C-terminal motor kinesin</fullName>
    </submittedName>
</protein>
<keyword evidence="1" id="KW-0175">Coiled coil</keyword>
<dbReference type="InterPro" id="IPR008942">
    <property type="entry name" value="ENTH_VHS"/>
</dbReference>
<accession>A0A3R7LFV1</accession>
<name>A0A3R7LFV1_9TRYP</name>
<dbReference type="PROSITE" id="PS50179">
    <property type="entry name" value="VHS"/>
    <property type="match status" value="1"/>
</dbReference>
<comment type="caution">
    <text evidence="3">The sequence shown here is derived from an EMBL/GenBank/DDBJ whole genome shotgun (WGS) entry which is preliminary data.</text>
</comment>
<dbReference type="GeneID" id="40314832"/>
<evidence type="ECO:0000256" key="1">
    <source>
        <dbReference type="SAM" id="Coils"/>
    </source>
</evidence>
<keyword evidence="4" id="KW-1185">Reference proteome</keyword>
<evidence type="ECO:0000313" key="3">
    <source>
        <dbReference type="EMBL" id="RNF26474.1"/>
    </source>
</evidence>
<feature type="domain" description="VHS" evidence="2">
    <location>
        <begin position="1"/>
        <end position="123"/>
    </location>
</feature>